<feature type="compositionally biased region" description="Acidic residues" evidence="1">
    <location>
        <begin position="392"/>
        <end position="423"/>
    </location>
</feature>
<dbReference type="EMBL" id="JACMRX010000002">
    <property type="protein sequence ID" value="KAF7994594.1"/>
    <property type="molecule type" value="Genomic_DNA"/>
</dbReference>
<keyword evidence="4" id="KW-1185">Reference proteome</keyword>
<feature type="region of interest" description="Disordered" evidence="1">
    <location>
        <begin position="291"/>
        <end position="322"/>
    </location>
</feature>
<organism evidence="3 4">
    <name type="scientific">Aphidius gifuensis</name>
    <name type="common">Parasitoid wasp</name>
    <dbReference type="NCBI Taxonomy" id="684658"/>
    <lineage>
        <taxon>Eukaryota</taxon>
        <taxon>Metazoa</taxon>
        <taxon>Ecdysozoa</taxon>
        <taxon>Arthropoda</taxon>
        <taxon>Hexapoda</taxon>
        <taxon>Insecta</taxon>
        <taxon>Pterygota</taxon>
        <taxon>Neoptera</taxon>
        <taxon>Endopterygota</taxon>
        <taxon>Hymenoptera</taxon>
        <taxon>Apocrita</taxon>
        <taxon>Ichneumonoidea</taxon>
        <taxon>Braconidae</taxon>
        <taxon>Aphidiinae</taxon>
        <taxon>Aphidius</taxon>
    </lineage>
</organism>
<evidence type="ECO:0000259" key="2">
    <source>
        <dbReference type="SMART" id="SM00462"/>
    </source>
</evidence>
<dbReference type="InterPro" id="IPR011993">
    <property type="entry name" value="PH-like_dom_sf"/>
</dbReference>
<feature type="domain" description="PID" evidence="2">
    <location>
        <begin position="57"/>
        <end position="193"/>
    </location>
</feature>
<dbReference type="AlphaFoldDB" id="A0A835CT27"/>
<evidence type="ECO:0000313" key="3">
    <source>
        <dbReference type="EMBL" id="KAF7994594.1"/>
    </source>
</evidence>
<feature type="region of interest" description="Disordered" evidence="1">
    <location>
        <begin position="390"/>
        <end position="423"/>
    </location>
</feature>
<dbReference type="Proteomes" id="UP000639338">
    <property type="component" value="Unassembled WGS sequence"/>
</dbReference>
<dbReference type="InterPro" id="IPR051133">
    <property type="entry name" value="Adapter_Engulfment-Domain"/>
</dbReference>
<sequence>MKTMGDVVADSIDDNSRQESNHHASVSKELGQRTLRSLKRGLGRLWRRHRGNASITEYDPSYKVAYLGNVLTGWAKGEGCVEKPVSTLWRNYVSSNRPDVTMRLTVTNGGLTATTKDHGLTEYWAHRVTYCTAPVSHPRLFVWVYRHEGRRLRPELRCHAALCSKESTARRLASTLNTRLHQALLEFRRDKVSRQNARLSLANAVYENPSLPRRKILLSTGGQNYKPPLERSKSAPKLSAIEEDSVAEEIEQKRLLEELRSLENVARSWQDQDGWRLARLVDALNRAGASSEYSDENGSISSGCETASTSNSEERAPGIDDNNHTIVDIETKTSNRRVLFSDDVLLRTKVDKVPRRNSDGSPNFLNFNENTRFPCSRTIDRNRYLLSKNDNLLEEENENEEEEEEAEEEEEVEEIPEEEMESSNVFDFEDTEVFDEIVDYRPHGESPSRLENITGRHLDVKDEKKYLTIMNQVDEMLESVDSFVTLGSLDEEEADSDESGYVEAPPLPKVILNQNDNDNNTKINGNNKIHIQINQESPKQINHEHNDDDDDVKIIVTDNISNNKNIKDDDSSMNNQLKLKDREKVDFIKCPISETIKKLANASLRNSKSFEISTNTCLKALNTFKNTKTFDENNVNDDRNDESPSLHQRKQLLAQHGVTV</sequence>
<reference evidence="3 4" key="1">
    <citation type="submission" date="2020-08" db="EMBL/GenBank/DDBJ databases">
        <title>Aphidius gifuensis genome sequencing and assembly.</title>
        <authorList>
            <person name="Du Z."/>
        </authorList>
    </citation>
    <scope>NUCLEOTIDE SEQUENCE [LARGE SCALE GENOMIC DNA]</scope>
    <source>
        <strain evidence="3">YNYX2018</strain>
        <tissue evidence="3">Adults</tissue>
    </source>
</reference>
<dbReference type="InterPro" id="IPR033930">
    <property type="entry name" value="FAM43A/B_PTB"/>
</dbReference>
<dbReference type="Pfam" id="PF14719">
    <property type="entry name" value="PID_2"/>
    <property type="match status" value="1"/>
</dbReference>
<feature type="compositionally biased region" description="Basic and acidic residues" evidence="1">
    <location>
        <begin position="312"/>
        <end position="322"/>
    </location>
</feature>
<evidence type="ECO:0000256" key="1">
    <source>
        <dbReference type="SAM" id="MobiDB-lite"/>
    </source>
</evidence>
<dbReference type="SUPFAM" id="SSF50729">
    <property type="entry name" value="PH domain-like"/>
    <property type="match status" value="1"/>
</dbReference>
<dbReference type="OrthoDB" id="5962185at2759"/>
<name>A0A835CT27_APHGI</name>
<comment type="caution">
    <text evidence="3">The sequence shown here is derived from an EMBL/GenBank/DDBJ whole genome shotgun (WGS) entry which is preliminary data.</text>
</comment>
<dbReference type="SMART" id="SM00462">
    <property type="entry name" value="PTB"/>
    <property type="match status" value="1"/>
</dbReference>
<evidence type="ECO:0000313" key="4">
    <source>
        <dbReference type="Proteomes" id="UP000639338"/>
    </source>
</evidence>
<dbReference type="InterPro" id="IPR006020">
    <property type="entry name" value="PTB/PI_dom"/>
</dbReference>
<protein>
    <recommendedName>
        <fullName evidence="2">PID domain-containing protein</fullName>
    </recommendedName>
</protein>
<accession>A0A835CT27</accession>
<dbReference type="PANTHER" id="PTHR11232">
    <property type="entry name" value="PHOSPHOTYROSINE INTERACTION DOMAIN-CONTAINING FAMILY MEMBER"/>
    <property type="match status" value="1"/>
</dbReference>
<dbReference type="CDD" id="cd01214">
    <property type="entry name" value="PTB_FAM43A"/>
    <property type="match status" value="1"/>
</dbReference>
<gene>
    <name evidence="3" type="ORF">HCN44_004066</name>
</gene>
<dbReference type="Gene3D" id="2.30.29.30">
    <property type="entry name" value="Pleckstrin-homology domain (PH domain)/Phosphotyrosine-binding domain (PTB)"/>
    <property type="match status" value="1"/>
</dbReference>
<feature type="compositionally biased region" description="Polar residues" evidence="1">
    <location>
        <begin position="296"/>
        <end position="311"/>
    </location>
</feature>
<dbReference type="PANTHER" id="PTHR11232:SF2">
    <property type="entry name" value="FI05246P"/>
    <property type="match status" value="1"/>
</dbReference>
<proteinExistence type="predicted"/>
<feature type="region of interest" description="Disordered" evidence="1">
    <location>
        <begin position="1"/>
        <end position="31"/>
    </location>
</feature>